<reference evidence="3" key="1">
    <citation type="submission" date="2022-11" db="UniProtKB">
        <authorList>
            <consortium name="WormBaseParasite"/>
        </authorList>
    </citation>
    <scope>IDENTIFICATION</scope>
</reference>
<feature type="transmembrane region" description="Helical" evidence="1">
    <location>
        <begin position="21"/>
        <end position="40"/>
    </location>
</feature>
<keyword evidence="1" id="KW-1133">Transmembrane helix</keyword>
<keyword evidence="1" id="KW-0472">Membrane</keyword>
<sequence length="103" mass="12124">MEVEISWLGICFPDLADTKTFTIYLALYLANCILDFKVYLTNFPKLKIDTKEDVKNSYSKLVAYFQAIFLFFRLFGFVGIFLKFLSFTKYISFEQDSLFESTK</sequence>
<name>A0A914DCA6_9BILA</name>
<evidence type="ECO:0000313" key="3">
    <source>
        <dbReference type="WBParaSite" id="ACRNAN_scaffold2169.g28360.t1"/>
    </source>
</evidence>
<accession>A0A914DCA6</accession>
<dbReference type="WBParaSite" id="ACRNAN_scaffold2169.g28360.t1">
    <property type="protein sequence ID" value="ACRNAN_scaffold2169.g28360.t1"/>
    <property type="gene ID" value="ACRNAN_scaffold2169.g28360"/>
</dbReference>
<dbReference type="Proteomes" id="UP000887540">
    <property type="component" value="Unplaced"/>
</dbReference>
<evidence type="ECO:0000256" key="1">
    <source>
        <dbReference type="SAM" id="Phobius"/>
    </source>
</evidence>
<keyword evidence="2" id="KW-1185">Reference proteome</keyword>
<organism evidence="2 3">
    <name type="scientific">Acrobeloides nanus</name>
    <dbReference type="NCBI Taxonomy" id="290746"/>
    <lineage>
        <taxon>Eukaryota</taxon>
        <taxon>Metazoa</taxon>
        <taxon>Ecdysozoa</taxon>
        <taxon>Nematoda</taxon>
        <taxon>Chromadorea</taxon>
        <taxon>Rhabditida</taxon>
        <taxon>Tylenchina</taxon>
        <taxon>Cephalobomorpha</taxon>
        <taxon>Cephaloboidea</taxon>
        <taxon>Cephalobidae</taxon>
        <taxon>Acrobeloides</taxon>
    </lineage>
</organism>
<dbReference type="AlphaFoldDB" id="A0A914DCA6"/>
<protein>
    <submittedName>
        <fullName evidence="3">Uncharacterized protein</fullName>
    </submittedName>
</protein>
<keyword evidence="1" id="KW-0812">Transmembrane</keyword>
<feature type="transmembrane region" description="Helical" evidence="1">
    <location>
        <begin position="61"/>
        <end position="82"/>
    </location>
</feature>
<proteinExistence type="predicted"/>
<evidence type="ECO:0000313" key="2">
    <source>
        <dbReference type="Proteomes" id="UP000887540"/>
    </source>
</evidence>